<dbReference type="Proteomes" id="UP000019141">
    <property type="component" value="Unassembled WGS sequence"/>
</dbReference>
<organism evidence="10 11">
    <name type="scientific">Entotheonella factor</name>
    <dbReference type="NCBI Taxonomy" id="1429438"/>
    <lineage>
        <taxon>Bacteria</taxon>
        <taxon>Pseudomonadati</taxon>
        <taxon>Nitrospinota/Tectimicrobiota group</taxon>
        <taxon>Candidatus Tectimicrobiota</taxon>
        <taxon>Candidatus Entotheonellia</taxon>
        <taxon>Candidatus Entotheonellales</taxon>
        <taxon>Candidatus Entotheonellaceae</taxon>
        <taxon>Candidatus Entotheonella</taxon>
    </lineage>
</organism>
<evidence type="ECO:0000256" key="5">
    <source>
        <dbReference type="ARBA" id="ARBA00022970"/>
    </source>
</evidence>
<evidence type="ECO:0000256" key="3">
    <source>
        <dbReference type="ARBA" id="ARBA00022475"/>
    </source>
</evidence>
<keyword evidence="2" id="KW-0813">Transport</keyword>
<keyword evidence="6 9" id="KW-1133">Transmembrane helix</keyword>
<dbReference type="PANTHER" id="PTHR11795:SF451">
    <property type="entry name" value="ABC TRANSPORTER PERMEASE PROTEIN"/>
    <property type="match status" value="1"/>
</dbReference>
<feature type="transmembrane region" description="Helical" evidence="9">
    <location>
        <begin position="189"/>
        <end position="209"/>
    </location>
</feature>
<dbReference type="CDD" id="cd06582">
    <property type="entry name" value="TM_PBP1_LivH_like"/>
    <property type="match status" value="1"/>
</dbReference>
<evidence type="ECO:0000256" key="8">
    <source>
        <dbReference type="ARBA" id="ARBA00037998"/>
    </source>
</evidence>
<sequence length="293" mass="31379">MWFFSELLIDGMLSGSLYALISLAFVVVYKASRMINFALGEFILLASKLVATGLNAFGLGVIGSLGFGCAGMGVFAIGLNRWVLRRLIGQPLISFIMVTIGLGIFMRASTVFVFSGIPGSIQLPLKEEPIRLMGLLISPDELITVVVAIVTITTVAWFFQRSRTGVALRAIADDQQAAMLVGIDLNRHFTITWAIAGTICVIAGTLWTFISGDGFSLILVGLKVFPIVIIGGLDSIPGVIIGAIFVGILESLAGGYIDPVLTGFSRVSAYLVLLIILFVRPYGLFGKPDIERV</sequence>
<evidence type="ECO:0000256" key="9">
    <source>
        <dbReference type="SAM" id="Phobius"/>
    </source>
</evidence>
<feature type="transmembrane region" description="Helical" evidence="9">
    <location>
        <begin position="263"/>
        <end position="285"/>
    </location>
</feature>
<name>W4LNE5_ENTF1</name>
<dbReference type="Pfam" id="PF02653">
    <property type="entry name" value="BPD_transp_2"/>
    <property type="match status" value="1"/>
</dbReference>
<proteinExistence type="inferred from homology"/>
<dbReference type="InterPro" id="IPR052157">
    <property type="entry name" value="BCAA_transport_permease"/>
</dbReference>
<comment type="similarity">
    <text evidence="8">Belongs to the binding-protein-dependent transport system permease family. LivHM subfamily.</text>
</comment>
<dbReference type="AlphaFoldDB" id="W4LNE5"/>
<dbReference type="GO" id="GO:0005886">
    <property type="term" value="C:plasma membrane"/>
    <property type="evidence" value="ECO:0007669"/>
    <property type="project" value="UniProtKB-SubCell"/>
</dbReference>
<feature type="transmembrane region" description="Helical" evidence="9">
    <location>
        <begin position="142"/>
        <end position="159"/>
    </location>
</feature>
<reference evidence="10 11" key="1">
    <citation type="journal article" date="2014" name="Nature">
        <title>An environmental bacterial taxon with a large and distinct metabolic repertoire.</title>
        <authorList>
            <person name="Wilson M.C."/>
            <person name="Mori T."/>
            <person name="Ruckert C."/>
            <person name="Uria A.R."/>
            <person name="Helf M.J."/>
            <person name="Takada K."/>
            <person name="Gernert C."/>
            <person name="Steffens U.A."/>
            <person name="Heycke N."/>
            <person name="Schmitt S."/>
            <person name="Rinke C."/>
            <person name="Helfrich E.J."/>
            <person name="Brachmann A.O."/>
            <person name="Gurgui C."/>
            <person name="Wakimoto T."/>
            <person name="Kracht M."/>
            <person name="Crusemann M."/>
            <person name="Hentschel U."/>
            <person name="Abe I."/>
            <person name="Matsunaga S."/>
            <person name="Kalinowski J."/>
            <person name="Takeyama H."/>
            <person name="Piel J."/>
        </authorList>
    </citation>
    <scope>NUCLEOTIDE SEQUENCE [LARGE SCALE GENOMIC DNA]</scope>
    <source>
        <strain evidence="11">TSY1</strain>
    </source>
</reference>
<dbReference type="HOGENOM" id="CLU_039929_1_1_7"/>
<comment type="subcellular location">
    <subcellularLocation>
        <location evidence="1">Cell membrane</location>
        <topology evidence="1">Multi-pass membrane protein</topology>
    </subcellularLocation>
</comment>
<protein>
    <recommendedName>
        <fullName evidence="12">ABC transporter permease</fullName>
    </recommendedName>
</protein>
<dbReference type="InterPro" id="IPR001851">
    <property type="entry name" value="ABC_transp_permease"/>
</dbReference>
<feature type="transmembrane region" description="Helical" evidence="9">
    <location>
        <begin position="12"/>
        <end position="29"/>
    </location>
</feature>
<feature type="transmembrane region" description="Helical" evidence="9">
    <location>
        <begin position="57"/>
        <end position="80"/>
    </location>
</feature>
<evidence type="ECO:0000256" key="1">
    <source>
        <dbReference type="ARBA" id="ARBA00004651"/>
    </source>
</evidence>
<evidence type="ECO:0000313" key="11">
    <source>
        <dbReference type="Proteomes" id="UP000019141"/>
    </source>
</evidence>
<evidence type="ECO:0000256" key="4">
    <source>
        <dbReference type="ARBA" id="ARBA00022692"/>
    </source>
</evidence>
<evidence type="ECO:0000313" key="10">
    <source>
        <dbReference type="EMBL" id="ETW99399.1"/>
    </source>
</evidence>
<dbReference type="GO" id="GO:0006865">
    <property type="term" value="P:amino acid transport"/>
    <property type="evidence" value="ECO:0007669"/>
    <property type="project" value="UniProtKB-KW"/>
</dbReference>
<keyword evidence="5" id="KW-0029">Amino-acid transport</keyword>
<keyword evidence="4 9" id="KW-0812">Transmembrane</keyword>
<evidence type="ECO:0000256" key="7">
    <source>
        <dbReference type="ARBA" id="ARBA00023136"/>
    </source>
</evidence>
<feature type="transmembrane region" description="Helical" evidence="9">
    <location>
        <begin position="92"/>
        <end position="117"/>
    </location>
</feature>
<evidence type="ECO:0008006" key="12">
    <source>
        <dbReference type="Google" id="ProtNLM"/>
    </source>
</evidence>
<dbReference type="PANTHER" id="PTHR11795">
    <property type="entry name" value="BRANCHED-CHAIN AMINO ACID TRANSPORT SYSTEM PERMEASE PROTEIN LIVH"/>
    <property type="match status" value="1"/>
</dbReference>
<accession>W4LNE5</accession>
<evidence type="ECO:0000256" key="2">
    <source>
        <dbReference type="ARBA" id="ARBA00022448"/>
    </source>
</evidence>
<keyword evidence="11" id="KW-1185">Reference proteome</keyword>
<gene>
    <name evidence="10" type="ORF">ETSY1_15200</name>
</gene>
<dbReference type="GO" id="GO:0022857">
    <property type="term" value="F:transmembrane transporter activity"/>
    <property type="evidence" value="ECO:0007669"/>
    <property type="project" value="InterPro"/>
</dbReference>
<comment type="caution">
    <text evidence="10">The sequence shown here is derived from an EMBL/GenBank/DDBJ whole genome shotgun (WGS) entry which is preliminary data.</text>
</comment>
<evidence type="ECO:0000256" key="6">
    <source>
        <dbReference type="ARBA" id="ARBA00022989"/>
    </source>
</evidence>
<keyword evidence="7 9" id="KW-0472">Membrane</keyword>
<keyword evidence="3" id="KW-1003">Cell membrane</keyword>
<dbReference type="EMBL" id="AZHW01000451">
    <property type="protein sequence ID" value="ETW99399.1"/>
    <property type="molecule type" value="Genomic_DNA"/>
</dbReference>